<accession>A0A385C1B8</accession>
<comment type="caution">
    <text evidence="1">The sequence shown here is derived from an EMBL/GenBank/DDBJ whole genome shotgun (WGS) entry which is preliminary data.</text>
</comment>
<dbReference type="EMBL" id="SGSQ01000002">
    <property type="protein sequence ID" value="RZG49018.1"/>
    <property type="molecule type" value="Genomic_DNA"/>
</dbReference>
<dbReference type="STRING" id="1879050.GCA_001696605_01034"/>
<name>A0A385C1B8_9GAMM</name>
<protein>
    <submittedName>
        <fullName evidence="1">Uncharacterized protein</fullName>
    </submittedName>
</protein>
<dbReference type="AlphaFoldDB" id="A0A385C1B8"/>
<dbReference type="KEGG" id="awu:BEN71_02890"/>
<reference evidence="1 2" key="1">
    <citation type="submission" date="2019-02" db="EMBL/GenBank/DDBJ databases">
        <title>The Batch Genome Submission of Acinetobacter spp. strains.</title>
        <authorList>
            <person name="Qin J."/>
            <person name="Hu Y."/>
            <person name="Ye H."/>
            <person name="Wei L."/>
            <person name="Feng Y."/>
            <person name="Zong Z."/>
        </authorList>
    </citation>
    <scope>NUCLEOTIDE SEQUENCE [LARGE SCALE GENOMIC DNA]</scope>
    <source>
        <strain evidence="1 2">WCHAW060049</strain>
    </source>
</reference>
<organism evidence="1 2">
    <name type="scientific">Acinetobacter wuhouensis</name>
    <dbReference type="NCBI Taxonomy" id="1879050"/>
    <lineage>
        <taxon>Bacteria</taxon>
        <taxon>Pseudomonadati</taxon>
        <taxon>Pseudomonadota</taxon>
        <taxon>Gammaproteobacteria</taxon>
        <taxon>Moraxellales</taxon>
        <taxon>Moraxellaceae</taxon>
        <taxon>Acinetobacter</taxon>
    </lineage>
</organism>
<gene>
    <name evidence="1" type="ORF">EXU28_01395</name>
</gene>
<evidence type="ECO:0000313" key="2">
    <source>
        <dbReference type="Proteomes" id="UP000293863"/>
    </source>
</evidence>
<dbReference type="Proteomes" id="UP000293863">
    <property type="component" value="Unassembled WGS sequence"/>
</dbReference>
<proteinExistence type="predicted"/>
<evidence type="ECO:0000313" key="1">
    <source>
        <dbReference type="EMBL" id="RZG49018.1"/>
    </source>
</evidence>
<dbReference type="RefSeq" id="WP_068973711.1">
    <property type="nucleotide sequence ID" value="NZ_CP031716.1"/>
</dbReference>
<sequence length="190" mass="21698">MTKFLGSSVLIAILSLLLSACQSSQMIDKVRINKAGLKHQSLNTVTVYCSGAEHCEFARLNDLIITEEHGQRANRKAINKGYLKLTGEPLDRNGVYLTIPPQQYEMVIRFYPITKQHAEVFHVIHDFKANQQYTFKMYRQRTRQGSGSLLNVSAPTPLCVDMIQEKRTIRRFCRPHNAVTGVSEFIEQKI</sequence>
<dbReference type="OrthoDB" id="6696509at2"/>
<dbReference type="PROSITE" id="PS51257">
    <property type="entry name" value="PROKAR_LIPOPROTEIN"/>
    <property type="match status" value="1"/>
</dbReference>
<keyword evidence="2" id="KW-1185">Reference proteome</keyword>